<evidence type="ECO:0000256" key="1">
    <source>
        <dbReference type="SAM" id="Coils"/>
    </source>
</evidence>
<evidence type="ECO:0000313" key="2">
    <source>
        <dbReference type="EMBL" id="BDI04365.1"/>
    </source>
</evidence>
<keyword evidence="1" id="KW-0175">Coiled coil</keyword>
<proteinExistence type="predicted"/>
<sequence>MLGFSGALSLWAFEFGKDIAGIDRNAQAELVELRAELAKLRSEHERAISIANSADSLLKTERVSQESLAARVKALEAENLALTRDLGFFEKFMPSGGVNKAMALRGLQAFPDGAGRLRYQALLMAAAGRTGGFNGRYEVHLSGTQDGKTWTHHVAQPSLTVNLKQYQRLEGVIDHPAGAMVKQVEIKVLDSVGKVQTSEVVRL</sequence>
<keyword evidence="3" id="KW-1185">Reference proteome</keyword>
<feature type="coiled-coil region" evidence="1">
    <location>
        <begin position="23"/>
        <end position="85"/>
    </location>
</feature>
<gene>
    <name evidence="2" type="ORF">CATMQ487_13350</name>
</gene>
<dbReference type="InterPro" id="IPR046703">
    <property type="entry name" value="DUF6776"/>
</dbReference>
<evidence type="ECO:0000313" key="3">
    <source>
        <dbReference type="Proteomes" id="UP001057498"/>
    </source>
</evidence>
<reference evidence="2" key="1">
    <citation type="submission" date="2022-04" db="EMBL/GenBank/DDBJ databases">
        <title>Whole genome sequence of Sphaerotilus sp. FB-5.</title>
        <authorList>
            <person name="Takeda M."/>
            <person name="Narihara S."/>
            <person name="Akimoto M."/>
            <person name="Akimoto R."/>
            <person name="Nishiyashiki S."/>
            <person name="Murakami T."/>
        </authorList>
    </citation>
    <scope>NUCLEOTIDE SEQUENCE</scope>
    <source>
        <strain evidence="2">FB-5</strain>
    </source>
</reference>
<accession>A0ABN6PMA3</accession>
<dbReference type="Proteomes" id="UP001057498">
    <property type="component" value="Chromosome"/>
</dbReference>
<dbReference type="EMBL" id="AP025730">
    <property type="protein sequence ID" value="BDI04365.1"/>
    <property type="molecule type" value="Genomic_DNA"/>
</dbReference>
<name>A0ABN6PMA3_9BURK</name>
<protein>
    <submittedName>
        <fullName evidence="2">Uncharacterized protein</fullName>
    </submittedName>
</protein>
<organism evidence="2 3">
    <name type="scientific">Sphaerotilus microaerophilus</name>
    <dbReference type="NCBI Taxonomy" id="2914710"/>
    <lineage>
        <taxon>Bacteria</taxon>
        <taxon>Pseudomonadati</taxon>
        <taxon>Pseudomonadota</taxon>
        <taxon>Betaproteobacteria</taxon>
        <taxon>Burkholderiales</taxon>
        <taxon>Sphaerotilaceae</taxon>
        <taxon>Sphaerotilus</taxon>
    </lineage>
</organism>
<dbReference type="Pfam" id="PF20567">
    <property type="entry name" value="DUF6776"/>
    <property type="match status" value="1"/>
</dbReference>